<dbReference type="EMBL" id="RWJN01000651">
    <property type="protein sequence ID" value="TCD60139.1"/>
    <property type="molecule type" value="Genomic_DNA"/>
</dbReference>
<dbReference type="Pfam" id="PF20153">
    <property type="entry name" value="DUF6535"/>
    <property type="match status" value="1"/>
</dbReference>
<keyword evidence="1" id="KW-0812">Transmembrane</keyword>
<gene>
    <name evidence="3" type="ORF">EIP91_010678</name>
</gene>
<keyword evidence="4" id="KW-1185">Reference proteome</keyword>
<keyword evidence="1" id="KW-1133">Transmembrane helix</keyword>
<feature type="transmembrane region" description="Helical" evidence="1">
    <location>
        <begin position="144"/>
        <end position="166"/>
    </location>
</feature>
<reference evidence="3 4" key="1">
    <citation type="submission" date="2018-11" db="EMBL/GenBank/DDBJ databases">
        <title>Genome assembly of Steccherinum ochraceum LE-BIN_3174, the white-rot fungus of the Steccherinaceae family (The Residual Polyporoid clade, Polyporales, Basidiomycota).</title>
        <authorList>
            <person name="Fedorova T.V."/>
            <person name="Glazunova O.A."/>
            <person name="Landesman E.O."/>
            <person name="Moiseenko K.V."/>
            <person name="Psurtseva N.V."/>
            <person name="Savinova O.S."/>
            <person name="Shakhova N.V."/>
            <person name="Tyazhelova T.V."/>
            <person name="Vasina D.V."/>
        </authorList>
    </citation>
    <scope>NUCLEOTIDE SEQUENCE [LARGE SCALE GENOMIC DNA]</scope>
    <source>
        <strain evidence="3 4">LE-BIN_3174</strain>
    </source>
</reference>
<protein>
    <recommendedName>
        <fullName evidence="2">DUF6535 domain-containing protein</fullName>
    </recommendedName>
</protein>
<dbReference type="InterPro" id="IPR045338">
    <property type="entry name" value="DUF6535"/>
</dbReference>
<comment type="caution">
    <text evidence="3">The sequence shown here is derived from an EMBL/GenBank/DDBJ whole genome shotgun (WGS) entry which is preliminary data.</text>
</comment>
<evidence type="ECO:0000313" key="4">
    <source>
        <dbReference type="Proteomes" id="UP000292702"/>
    </source>
</evidence>
<dbReference type="OrthoDB" id="3219854at2759"/>
<organism evidence="3 4">
    <name type="scientific">Steccherinum ochraceum</name>
    <dbReference type="NCBI Taxonomy" id="92696"/>
    <lineage>
        <taxon>Eukaryota</taxon>
        <taxon>Fungi</taxon>
        <taxon>Dikarya</taxon>
        <taxon>Basidiomycota</taxon>
        <taxon>Agaricomycotina</taxon>
        <taxon>Agaricomycetes</taxon>
        <taxon>Polyporales</taxon>
        <taxon>Steccherinaceae</taxon>
        <taxon>Steccherinum</taxon>
    </lineage>
</organism>
<proteinExistence type="predicted"/>
<evidence type="ECO:0000256" key="1">
    <source>
        <dbReference type="SAM" id="Phobius"/>
    </source>
</evidence>
<dbReference type="Proteomes" id="UP000292702">
    <property type="component" value="Unassembled WGS sequence"/>
</dbReference>
<keyword evidence="1" id="KW-0472">Membrane</keyword>
<feature type="transmembrane region" description="Helical" evidence="1">
    <location>
        <begin position="230"/>
        <end position="255"/>
    </location>
</feature>
<feature type="transmembrane region" description="Helical" evidence="1">
    <location>
        <begin position="77"/>
        <end position="98"/>
    </location>
</feature>
<feature type="domain" description="DUF6535" evidence="2">
    <location>
        <begin position="50"/>
        <end position="225"/>
    </location>
</feature>
<evidence type="ECO:0000313" key="3">
    <source>
        <dbReference type="EMBL" id="TCD60139.1"/>
    </source>
</evidence>
<accession>A0A4R0R883</accession>
<sequence length="1136" mass="128320">MSDPKRDSEPTYPTPNQPDVVYPVVQEILTILRQSKLVPKGAADKWGRFWTLYKEAADEYDQEFLERYRTDMNTSMVFSGLFTAVSATVASMTVSTLGPDPNAATHVLLQNVLLVLNHTSGPLPPAIGFPLDRPANIVIWYQSLLYASLACSLFAALGAVLGIRWLSGYSSIRERGSLEDRCKERQRKLDALEAWHLRRVLEALSVLLQLSLILFAIAISMFMWTQERTVATVLIVVMAIGASFYLSSIVLSITYQECSFSTPLSELFRRGLGLIPVVFQSLRDAATSIAIIVQRRVRWDDIRTGFLHISHTTLEILYLATIFPFIILVNFIVAFAATCWKKLLRVPVFTSRQARISLSHSMSWPSSFPVPPTRQESVYEAIRRILNDKTESGLARVQSMLSSIITSTVKLKPPRDILPPSAADGTLLDLSQYRSLSWLHEVSTDSTILLETAFHLPQADWTLDRLRDLPLSSDVLDLLVDDLVRCFETGSDGHVRLPPSNEQRVAQICDSFLFIYWELYVLDVRAAIRWIITSGHHFAQSQSEILDFLRPSSPIGANQGEVRLKQHLVFITFESHLDSLLYYVYRIRPRPGELQPNLDDFFNMLQKKRPHYTLAIRAFSCLSASSLHPHTLLLMAQTGNPGSLGDQQLLRDAIAQYCLQTPLSEHIIMCFVVFTTTLGYELEGDALSGITLARLEHQVHRSAIYALDKIMQYMVFGFDGNAVCHLVDRGVPIFKANMHLFTSLRTPDIASRLLKLCRCMHDCHVRVNWPSIDPQCIRALAGLLRLVIHSGTAAEFPFHLRPVRWTPAPSNLEWLLAFLEELHILSAEQNNPLSEDELRHTTADVLLLLAQLRSNIVAVSGDQLLGRFDWVMRLFPCLQRLLGTNHTPICHLRTTVPVIKLVDTVLKGSKPSNDVTSRSRTHFPHFTEVVEQPTHSLSSSTSEDSEDIYQRDKAFVAILLSLTSQSPARESWLNDPANDGNVRAWIHIVDRWLIPRPEFTDNIRARIDQMSAVALLDCRRVYQATAADWPEGDDLAYAQRVAVIALWREWDAWYDTVNVPQDPTALVEQTRKIAQLRIETAADVEWYIVTIRSNMQRVYQSNPSQLQHLGLPDMISTLDGKLADIKALKAQVQAGD</sequence>
<evidence type="ECO:0000259" key="2">
    <source>
        <dbReference type="Pfam" id="PF20153"/>
    </source>
</evidence>
<feature type="transmembrane region" description="Helical" evidence="1">
    <location>
        <begin position="203"/>
        <end position="224"/>
    </location>
</feature>
<name>A0A4R0R883_9APHY</name>
<dbReference type="AlphaFoldDB" id="A0A4R0R883"/>
<feature type="transmembrane region" description="Helical" evidence="1">
    <location>
        <begin position="316"/>
        <end position="337"/>
    </location>
</feature>